<evidence type="ECO:0000256" key="1">
    <source>
        <dbReference type="ARBA" id="ARBA00004123"/>
    </source>
</evidence>
<dbReference type="PANTHER" id="PTHR13935:SF90">
    <property type="entry name" value="TRANSCRIPTION FACTOR BHLH162"/>
    <property type="match status" value="1"/>
</dbReference>
<dbReference type="InterPro" id="IPR036638">
    <property type="entry name" value="HLH_DNA-bd_sf"/>
</dbReference>
<gene>
    <name evidence="7" type="ORF">RchiOBHm_Chr5g0008601</name>
</gene>
<comment type="caution">
    <text evidence="7">The sequence shown here is derived from an EMBL/GenBank/DDBJ whole genome shotgun (WGS) entry which is preliminary data.</text>
</comment>
<proteinExistence type="predicted"/>
<dbReference type="PROSITE" id="PS50888">
    <property type="entry name" value="BHLH"/>
    <property type="match status" value="1"/>
</dbReference>
<dbReference type="InterPro" id="IPR015660">
    <property type="entry name" value="MASH1/Ascl1a-like"/>
</dbReference>
<keyword evidence="8" id="KW-1185">Reference proteome</keyword>
<feature type="domain" description="BHLH" evidence="6">
    <location>
        <begin position="1"/>
        <end position="37"/>
    </location>
</feature>
<reference evidence="7 8" key="1">
    <citation type="journal article" date="2018" name="Nat. Genet.">
        <title>The Rosa genome provides new insights in the design of modern roses.</title>
        <authorList>
            <person name="Bendahmane M."/>
        </authorList>
    </citation>
    <scope>NUCLEOTIDE SEQUENCE [LARGE SCALE GENOMIC DNA]</scope>
    <source>
        <strain evidence="8">cv. Old Blush</strain>
    </source>
</reference>
<protein>
    <submittedName>
        <fullName evidence="7">Putative transcription factor bHLH family</fullName>
    </submittedName>
</protein>
<comment type="subcellular location">
    <subcellularLocation>
        <location evidence="1">Nucleus</location>
    </subcellularLocation>
</comment>
<dbReference type="Gene3D" id="4.10.280.10">
    <property type="entry name" value="Helix-loop-helix DNA-binding domain"/>
    <property type="match status" value="1"/>
</dbReference>
<accession>A0A2P6Q452</accession>
<dbReference type="GO" id="GO:0090575">
    <property type="term" value="C:RNA polymerase II transcription regulator complex"/>
    <property type="evidence" value="ECO:0007669"/>
    <property type="project" value="TreeGrafter"/>
</dbReference>
<dbReference type="GO" id="GO:0000981">
    <property type="term" value="F:DNA-binding transcription factor activity, RNA polymerase II-specific"/>
    <property type="evidence" value="ECO:0007669"/>
    <property type="project" value="TreeGrafter"/>
</dbReference>
<evidence type="ECO:0000256" key="4">
    <source>
        <dbReference type="ARBA" id="ARBA00023242"/>
    </source>
</evidence>
<evidence type="ECO:0000256" key="3">
    <source>
        <dbReference type="ARBA" id="ARBA00023163"/>
    </source>
</evidence>
<evidence type="ECO:0000256" key="2">
    <source>
        <dbReference type="ARBA" id="ARBA00023015"/>
    </source>
</evidence>
<dbReference type="OMA" id="VFHIFDC"/>
<dbReference type="SUPFAM" id="SSF47459">
    <property type="entry name" value="HLH, helix-loop-helix DNA-binding domain"/>
    <property type="match status" value="1"/>
</dbReference>
<dbReference type="Proteomes" id="UP000238479">
    <property type="component" value="Chromosome 5"/>
</dbReference>
<dbReference type="AlphaFoldDB" id="A0A2P6Q452"/>
<keyword evidence="3" id="KW-0804">Transcription</keyword>
<dbReference type="PANTHER" id="PTHR13935">
    <property type="entry name" value="ACHAETE-SCUTE TRANSCRIPTION FACTOR-RELATED"/>
    <property type="match status" value="1"/>
</dbReference>
<evidence type="ECO:0000313" key="8">
    <source>
        <dbReference type="Proteomes" id="UP000238479"/>
    </source>
</evidence>
<dbReference type="Gramene" id="PRQ28955">
    <property type="protein sequence ID" value="PRQ28955"/>
    <property type="gene ID" value="RchiOBHm_Chr5g0008601"/>
</dbReference>
<evidence type="ECO:0000259" key="6">
    <source>
        <dbReference type="PROSITE" id="PS50888"/>
    </source>
</evidence>
<keyword evidence="5" id="KW-0175">Coiled coil</keyword>
<dbReference type="InterPro" id="IPR011598">
    <property type="entry name" value="bHLH_dom"/>
</dbReference>
<sequence>MKALFSKLKSLLPHQSSREVASLPDELDKAVNYIKKLQINLEKMREKKDSLMRVAKIIKNNNAGSVGGLTDGGLKSPQIEIRELGSALHVVLITRLDCQFMFRESIRVLNEEGADIVNASFSVVEDAILHIIHSKIGESAPTTVAARVSERLRKFVNGSSTIAF</sequence>
<dbReference type="STRING" id="74649.A0A2P6Q452"/>
<feature type="coiled-coil region" evidence="5">
    <location>
        <begin position="27"/>
        <end position="61"/>
    </location>
</feature>
<dbReference type="EMBL" id="PDCK01000043">
    <property type="protein sequence ID" value="PRQ28955.1"/>
    <property type="molecule type" value="Genomic_DNA"/>
</dbReference>
<keyword evidence="2" id="KW-0805">Transcription regulation</keyword>
<dbReference type="GO" id="GO:0046983">
    <property type="term" value="F:protein dimerization activity"/>
    <property type="evidence" value="ECO:0007669"/>
    <property type="project" value="InterPro"/>
</dbReference>
<evidence type="ECO:0000313" key="7">
    <source>
        <dbReference type="EMBL" id="PRQ28955.1"/>
    </source>
</evidence>
<keyword evidence="4" id="KW-0539">Nucleus</keyword>
<dbReference type="GO" id="GO:0000977">
    <property type="term" value="F:RNA polymerase II transcription regulatory region sequence-specific DNA binding"/>
    <property type="evidence" value="ECO:0007669"/>
    <property type="project" value="TreeGrafter"/>
</dbReference>
<organism evidence="7 8">
    <name type="scientific">Rosa chinensis</name>
    <name type="common">China rose</name>
    <dbReference type="NCBI Taxonomy" id="74649"/>
    <lineage>
        <taxon>Eukaryota</taxon>
        <taxon>Viridiplantae</taxon>
        <taxon>Streptophyta</taxon>
        <taxon>Embryophyta</taxon>
        <taxon>Tracheophyta</taxon>
        <taxon>Spermatophyta</taxon>
        <taxon>Magnoliopsida</taxon>
        <taxon>eudicotyledons</taxon>
        <taxon>Gunneridae</taxon>
        <taxon>Pentapetalae</taxon>
        <taxon>rosids</taxon>
        <taxon>fabids</taxon>
        <taxon>Rosales</taxon>
        <taxon>Rosaceae</taxon>
        <taxon>Rosoideae</taxon>
        <taxon>Rosoideae incertae sedis</taxon>
        <taxon>Rosa</taxon>
    </lineage>
</organism>
<name>A0A2P6Q452_ROSCH</name>
<evidence type="ECO:0000256" key="5">
    <source>
        <dbReference type="SAM" id="Coils"/>
    </source>
</evidence>